<evidence type="ECO:0000256" key="14">
    <source>
        <dbReference type="ARBA" id="ARBA00025153"/>
    </source>
</evidence>
<organism evidence="22 24">
    <name type="scientific">Legionella adelaidensis</name>
    <dbReference type="NCBI Taxonomy" id="45056"/>
    <lineage>
        <taxon>Bacteria</taxon>
        <taxon>Pseudomonadati</taxon>
        <taxon>Pseudomonadota</taxon>
        <taxon>Gammaproteobacteria</taxon>
        <taxon>Legionellales</taxon>
        <taxon>Legionellaceae</taxon>
        <taxon>Legionella</taxon>
    </lineage>
</organism>
<dbReference type="EMBL" id="LR134433">
    <property type="protein sequence ID" value="VEH85889.1"/>
    <property type="molecule type" value="Genomic_DNA"/>
</dbReference>
<evidence type="ECO:0000256" key="5">
    <source>
        <dbReference type="ARBA" id="ARBA00022723"/>
    </source>
</evidence>
<dbReference type="SUPFAM" id="SSF64153">
    <property type="entry name" value="YjeF N-terminal domain-like"/>
    <property type="match status" value="1"/>
</dbReference>
<dbReference type="GO" id="GO:0005524">
    <property type="term" value="F:ATP binding"/>
    <property type="evidence" value="ECO:0007669"/>
    <property type="project" value="UniProtKB-UniRule"/>
</dbReference>
<dbReference type="PROSITE" id="PS51385">
    <property type="entry name" value="YJEF_N"/>
    <property type="match status" value="1"/>
</dbReference>
<evidence type="ECO:0000256" key="11">
    <source>
        <dbReference type="ARBA" id="ARBA00023235"/>
    </source>
</evidence>
<dbReference type="HAMAP" id="MF_01966">
    <property type="entry name" value="NADHX_epimerase"/>
    <property type="match status" value="1"/>
</dbReference>
<dbReference type="KEGG" id="ladl:NCTC12735_01531"/>
<sequence>MESKFPLYSVEQIKLLEQQAFARDFSEDELMLSAGQAAFKVVQKYFPTVRNIAVYCGGGNNGGDGYVVARLAFQQGYMVTIYQYKAVAELPSAACHAALEAISAGVPIHAFDEPLESDTELIIDAILGIGIKGKVKESLSHVINNINDTSLPILSLDVPSGLDVDTGQVLGTCIKATMTVTFLGDKLGFYTLDGPDFCGEVIVNSLNQNNFIPPAANLLNYSEVKDSLKPRVKNSHKGMYGHVLIVGGGIGMPGSVCLAAQAALRIGAGVVTIATNPEHTNGVLPQLFEAMVYGIKTENELLPLLEKATVCILGPGLGMGEWAETLFKTTITSQLPLVIDASALHLLARYKQKDDNWILTPHPGEAAVLLDSNTKAIQEDRFAAASALQQEYGGCIVLKGMGTVINTGKGTFVCAAGNPGMATAGMGDTLSGIIGGLIAQGLSLVEAAKLGVLLHAQAGDDAAQDCGERGMLASDLIPFLRKRINLL</sequence>
<feature type="binding site" evidence="17">
    <location>
        <position position="427"/>
    </location>
    <ligand>
        <name>AMP</name>
        <dbReference type="ChEBI" id="CHEBI:456215"/>
    </ligand>
</feature>
<dbReference type="STRING" id="45056.Lade_1815"/>
<dbReference type="OrthoDB" id="9806925at2"/>
<dbReference type="Gene3D" id="3.40.1190.20">
    <property type="match status" value="1"/>
</dbReference>
<keyword evidence="24" id="KW-1185">Reference proteome</keyword>
<keyword evidence="12 17" id="KW-0456">Lyase</keyword>
<comment type="function">
    <text evidence="14 19">Bifunctional enzyme that catalyzes the epimerization of the S- and R-forms of NAD(P)HX and the dehydration of the S-form of NAD(P)HX at the expense of ADP, which is converted to AMP. This allows the repair of both epimers of NAD(P)HX, a damaged form of NAD(P)H that is a result of enzymatic or heat-dependent hydration.</text>
</comment>
<dbReference type="GO" id="GO:0046496">
    <property type="term" value="P:nicotinamide nucleotide metabolic process"/>
    <property type="evidence" value="ECO:0007669"/>
    <property type="project" value="UniProtKB-UniRule"/>
</dbReference>
<dbReference type="SUPFAM" id="SSF53613">
    <property type="entry name" value="Ribokinase-like"/>
    <property type="match status" value="1"/>
</dbReference>
<dbReference type="NCBIfam" id="TIGR00196">
    <property type="entry name" value="yjeF_cterm"/>
    <property type="match status" value="1"/>
</dbReference>
<dbReference type="EC" id="4.2.1.136" evidence="19"/>
<keyword evidence="7 17" id="KW-0067">ATP-binding</keyword>
<evidence type="ECO:0000256" key="6">
    <source>
        <dbReference type="ARBA" id="ARBA00022741"/>
    </source>
</evidence>
<feature type="binding site" evidence="18">
    <location>
        <begin position="128"/>
        <end position="134"/>
    </location>
    <ligand>
        <name>(6S)-NADPHX</name>
        <dbReference type="ChEBI" id="CHEBI:64076"/>
    </ligand>
</feature>
<dbReference type="EC" id="5.1.99.6" evidence="19"/>
<dbReference type="PATRIC" id="fig|45056.6.peg.1875"/>
<dbReference type="GO" id="GO:0046872">
    <property type="term" value="F:metal ion binding"/>
    <property type="evidence" value="ECO:0007669"/>
    <property type="project" value="UniProtKB-UniRule"/>
</dbReference>
<evidence type="ECO:0000256" key="2">
    <source>
        <dbReference type="ARBA" id="ARBA00000909"/>
    </source>
</evidence>
<evidence type="ECO:0000259" key="21">
    <source>
        <dbReference type="PROSITE" id="PS51385"/>
    </source>
</evidence>
<dbReference type="InterPro" id="IPR036652">
    <property type="entry name" value="YjeF_N_dom_sf"/>
</dbReference>
<keyword evidence="23" id="KW-0614">Plasmid</keyword>
<comment type="catalytic activity">
    <reaction evidence="16 17 19">
        <text>(6S)-NADPHX + ADP = AMP + phosphate + NADPH + H(+)</text>
        <dbReference type="Rhea" id="RHEA:32235"/>
        <dbReference type="ChEBI" id="CHEBI:15378"/>
        <dbReference type="ChEBI" id="CHEBI:43474"/>
        <dbReference type="ChEBI" id="CHEBI:57783"/>
        <dbReference type="ChEBI" id="CHEBI:64076"/>
        <dbReference type="ChEBI" id="CHEBI:456215"/>
        <dbReference type="ChEBI" id="CHEBI:456216"/>
        <dbReference type="EC" id="4.2.1.136"/>
    </reaction>
</comment>
<keyword evidence="5 18" id="KW-0479">Metal-binding</keyword>
<gene>
    <name evidence="22" type="primary">yjeF</name>
    <name evidence="17" type="synonym">nnrD</name>
    <name evidence="18" type="synonym">nnrE</name>
    <name evidence="22" type="ORF">Lade_1815</name>
    <name evidence="23" type="ORF">NCTC12735_01531</name>
</gene>
<evidence type="ECO:0000313" key="23">
    <source>
        <dbReference type="EMBL" id="VEH85889.1"/>
    </source>
</evidence>
<reference evidence="23 25" key="2">
    <citation type="submission" date="2018-12" db="EMBL/GenBank/DDBJ databases">
        <authorList>
            <consortium name="Pathogen Informatics"/>
        </authorList>
    </citation>
    <scope>NUCLEOTIDE SEQUENCE [LARGE SCALE GENOMIC DNA]</scope>
    <source>
        <strain evidence="23 25">NCTC12735</strain>
        <plasmid evidence="25">24</plasmid>
    </source>
</reference>
<dbReference type="NCBIfam" id="TIGR00197">
    <property type="entry name" value="yjeF_nterm"/>
    <property type="match status" value="1"/>
</dbReference>
<dbReference type="InterPro" id="IPR029056">
    <property type="entry name" value="Ribokinase-like"/>
</dbReference>
<accession>A0A0W0R0Q4</accession>
<dbReference type="RefSeq" id="WP_058462885.1">
    <property type="nucleotide sequence ID" value="NZ_CAAAHS010000006.1"/>
</dbReference>
<comment type="similarity">
    <text evidence="4 19">In the C-terminal section; belongs to the NnrD/CARKD family.</text>
</comment>
<dbReference type="Gene3D" id="3.40.50.10260">
    <property type="entry name" value="YjeF N-terminal domain"/>
    <property type="match status" value="1"/>
</dbReference>
<evidence type="ECO:0000256" key="19">
    <source>
        <dbReference type="PIRNR" id="PIRNR017184"/>
    </source>
</evidence>
<reference evidence="22 24" key="1">
    <citation type="submission" date="2015-11" db="EMBL/GenBank/DDBJ databases">
        <title>Identification of large and diverse effector repertoires of 38 Legionella species.</title>
        <authorList>
            <person name="Burstein D."/>
            <person name="Amaro F."/>
            <person name="Zusman T."/>
            <person name="Lifshitz Z."/>
            <person name="Cohen O."/>
            <person name="Gilbert J.A."/>
            <person name="Pupko T."/>
            <person name="Shuman H.A."/>
            <person name="Segal G."/>
        </authorList>
    </citation>
    <scope>NUCLEOTIDE SEQUENCE [LARGE SCALE GENOMIC DNA]</scope>
    <source>
        <strain evidence="22 24">1762-AUS-E</strain>
    </source>
</reference>
<evidence type="ECO:0000256" key="13">
    <source>
        <dbReference type="ARBA" id="ARBA00023268"/>
    </source>
</evidence>
<keyword evidence="9 18" id="KW-0630">Potassium</keyword>
<keyword evidence="10 17" id="KW-0520">NAD</keyword>
<comment type="subunit">
    <text evidence="17">Homotetramer.</text>
</comment>
<dbReference type="InterPro" id="IPR004443">
    <property type="entry name" value="YjeF_N_dom"/>
</dbReference>
<evidence type="ECO:0000256" key="10">
    <source>
        <dbReference type="ARBA" id="ARBA00023027"/>
    </source>
</evidence>
<evidence type="ECO:0000259" key="20">
    <source>
        <dbReference type="PROSITE" id="PS51383"/>
    </source>
</evidence>
<dbReference type="EMBL" id="LNKA01000019">
    <property type="protein sequence ID" value="KTC64521.1"/>
    <property type="molecule type" value="Genomic_DNA"/>
</dbReference>
<feature type="binding site" evidence="17">
    <location>
        <position position="316"/>
    </location>
    <ligand>
        <name>(6S)-NADPHX</name>
        <dbReference type="ChEBI" id="CHEBI:64076"/>
    </ligand>
</feature>
<dbReference type="PANTHER" id="PTHR12592">
    <property type="entry name" value="ATP-DEPENDENT (S)-NAD(P)H-HYDRATE DEHYDRATASE FAMILY MEMBER"/>
    <property type="match status" value="1"/>
</dbReference>
<feature type="binding site" evidence="18">
    <location>
        <position position="160"/>
    </location>
    <ligand>
        <name>K(+)</name>
        <dbReference type="ChEBI" id="CHEBI:29103"/>
    </ligand>
</feature>
<evidence type="ECO:0000313" key="22">
    <source>
        <dbReference type="EMBL" id="KTC64521.1"/>
    </source>
</evidence>
<proteinExistence type="inferred from homology"/>
<feature type="domain" description="YjeF C-terminal" evidence="20">
    <location>
        <begin position="220"/>
        <end position="487"/>
    </location>
</feature>
<dbReference type="HAMAP" id="MF_01965">
    <property type="entry name" value="NADHX_dehydratase"/>
    <property type="match status" value="1"/>
</dbReference>
<dbReference type="InterPro" id="IPR000631">
    <property type="entry name" value="CARKD"/>
</dbReference>
<dbReference type="PROSITE" id="PS01050">
    <property type="entry name" value="YJEF_C_2"/>
    <property type="match status" value="1"/>
</dbReference>
<keyword evidence="6 17" id="KW-0547">Nucleotide-binding</keyword>
<comment type="catalytic activity">
    <reaction evidence="1 18 19">
        <text>(6R)-NADHX = (6S)-NADHX</text>
        <dbReference type="Rhea" id="RHEA:32215"/>
        <dbReference type="ChEBI" id="CHEBI:64074"/>
        <dbReference type="ChEBI" id="CHEBI:64075"/>
        <dbReference type="EC" id="5.1.99.6"/>
    </reaction>
</comment>
<feature type="binding site" evidence="17">
    <location>
        <position position="428"/>
    </location>
    <ligand>
        <name>(6S)-NADPHX</name>
        <dbReference type="ChEBI" id="CHEBI:64076"/>
    </ligand>
</feature>
<evidence type="ECO:0000256" key="15">
    <source>
        <dbReference type="ARBA" id="ARBA00048238"/>
    </source>
</evidence>
<dbReference type="PANTHER" id="PTHR12592:SF0">
    <property type="entry name" value="ATP-DEPENDENT (S)-NAD(P)H-HYDRATE DEHYDRATASE"/>
    <property type="match status" value="1"/>
</dbReference>
<evidence type="ECO:0000256" key="9">
    <source>
        <dbReference type="ARBA" id="ARBA00022958"/>
    </source>
</evidence>
<keyword evidence="11 18" id="KW-0413">Isomerase</keyword>
<dbReference type="Proteomes" id="UP000054859">
    <property type="component" value="Unassembled WGS sequence"/>
</dbReference>
<dbReference type="Proteomes" id="UP000281170">
    <property type="component" value="Plasmid 24"/>
</dbReference>
<evidence type="ECO:0000256" key="7">
    <source>
        <dbReference type="ARBA" id="ARBA00022840"/>
    </source>
</evidence>
<evidence type="ECO:0000313" key="25">
    <source>
        <dbReference type="Proteomes" id="UP000281170"/>
    </source>
</evidence>
<keyword evidence="13" id="KW-0511">Multifunctional enzyme</keyword>
<evidence type="ECO:0000313" key="24">
    <source>
        <dbReference type="Proteomes" id="UP000054859"/>
    </source>
</evidence>
<dbReference type="Pfam" id="PF01256">
    <property type="entry name" value="Carb_kinase"/>
    <property type="match status" value="1"/>
</dbReference>
<feature type="binding site" evidence="18">
    <location>
        <position position="61"/>
    </location>
    <ligand>
        <name>K(+)</name>
        <dbReference type="ChEBI" id="CHEBI:29103"/>
    </ligand>
</feature>
<feature type="domain" description="YjeF N-terminal" evidence="21">
    <location>
        <begin position="13"/>
        <end position="214"/>
    </location>
</feature>
<dbReference type="GO" id="GO:0052855">
    <property type="term" value="F:ADP-dependent NAD(P)H-hydrate dehydratase activity"/>
    <property type="evidence" value="ECO:0007669"/>
    <property type="project" value="UniProtKB-UniRule"/>
</dbReference>
<keyword evidence="22" id="KW-0418">Kinase</keyword>
<dbReference type="PIRSF" id="PIRSF017184">
    <property type="entry name" value="Nnr"/>
    <property type="match status" value="1"/>
</dbReference>
<dbReference type="GO" id="GO:0052856">
    <property type="term" value="F:NAD(P)HX epimerase activity"/>
    <property type="evidence" value="ECO:0007669"/>
    <property type="project" value="UniProtKB-UniRule"/>
</dbReference>
<dbReference type="GO" id="GO:0016301">
    <property type="term" value="F:kinase activity"/>
    <property type="evidence" value="ECO:0007669"/>
    <property type="project" value="UniProtKB-KW"/>
</dbReference>
<dbReference type="Pfam" id="PF03853">
    <property type="entry name" value="YjeF_N"/>
    <property type="match status" value="1"/>
</dbReference>
<dbReference type="CDD" id="cd01171">
    <property type="entry name" value="YXKO-related"/>
    <property type="match status" value="1"/>
</dbReference>
<dbReference type="PROSITE" id="PS51383">
    <property type="entry name" value="YJEF_C_3"/>
    <property type="match status" value="1"/>
</dbReference>
<evidence type="ECO:0000256" key="12">
    <source>
        <dbReference type="ARBA" id="ARBA00023239"/>
    </source>
</evidence>
<evidence type="ECO:0000256" key="18">
    <source>
        <dbReference type="HAMAP-Rule" id="MF_01966"/>
    </source>
</evidence>
<comment type="function">
    <text evidence="17">Catalyzes the dehydration of the S-form of NAD(P)HX at the expense of ADP, which is converted to AMP. Together with NAD(P)HX epimerase, which catalyzes the epimerization of the S- and R-forms, the enzyme allows the repair of both epimers of NAD(P)HX, a damaged form of NAD(P)H that is a result of enzymatic or heat-dependent hydration.</text>
</comment>
<evidence type="ECO:0000256" key="1">
    <source>
        <dbReference type="ARBA" id="ARBA00000013"/>
    </source>
</evidence>
<evidence type="ECO:0000256" key="8">
    <source>
        <dbReference type="ARBA" id="ARBA00022857"/>
    </source>
</evidence>
<comment type="cofactor">
    <cofactor evidence="18 19">
        <name>K(+)</name>
        <dbReference type="ChEBI" id="CHEBI:29103"/>
    </cofactor>
    <text evidence="18 19">Binds 1 potassium ion per subunit.</text>
</comment>
<dbReference type="AlphaFoldDB" id="A0A0W0R0Q4"/>
<geneLocation type="plasmid" evidence="23 25">
    <name>24</name>
</geneLocation>
<protein>
    <recommendedName>
        <fullName evidence="19">Bifunctional NAD(P)H-hydrate repair enzyme</fullName>
    </recommendedName>
    <alternativeName>
        <fullName evidence="19">Nicotinamide nucleotide repair protein</fullName>
    </alternativeName>
    <domain>
        <recommendedName>
            <fullName evidence="19">ADP-dependent (S)-NAD(P)H-hydrate dehydratase</fullName>
            <ecNumber evidence="19">4.2.1.136</ecNumber>
        </recommendedName>
        <alternativeName>
            <fullName evidence="19">ADP-dependent NAD(P)HX dehydratase</fullName>
        </alternativeName>
    </domain>
    <domain>
        <recommendedName>
            <fullName evidence="19">NAD(P)H-hydrate epimerase</fullName>
            <ecNumber evidence="19">5.1.99.6</ecNumber>
        </recommendedName>
    </domain>
</protein>
<comment type="similarity">
    <text evidence="17">Belongs to the NnrD/CARKD family.</text>
</comment>
<evidence type="ECO:0000256" key="17">
    <source>
        <dbReference type="HAMAP-Rule" id="MF_01965"/>
    </source>
</evidence>
<feature type="binding site" evidence="18">
    <location>
        <position position="157"/>
    </location>
    <ligand>
        <name>(6S)-NADPHX</name>
        <dbReference type="ChEBI" id="CHEBI:64076"/>
    </ligand>
</feature>
<keyword evidence="22" id="KW-0808">Transferase</keyword>
<dbReference type="InterPro" id="IPR017953">
    <property type="entry name" value="Carbohydrate_kinase_pred_CS"/>
</dbReference>
<comment type="catalytic activity">
    <reaction evidence="15 17 19">
        <text>(6S)-NADHX + ADP = AMP + phosphate + NADH + H(+)</text>
        <dbReference type="Rhea" id="RHEA:32223"/>
        <dbReference type="ChEBI" id="CHEBI:15378"/>
        <dbReference type="ChEBI" id="CHEBI:43474"/>
        <dbReference type="ChEBI" id="CHEBI:57945"/>
        <dbReference type="ChEBI" id="CHEBI:64074"/>
        <dbReference type="ChEBI" id="CHEBI:456215"/>
        <dbReference type="ChEBI" id="CHEBI:456216"/>
        <dbReference type="EC" id="4.2.1.136"/>
    </reaction>
</comment>
<comment type="similarity">
    <text evidence="3 19">In the N-terminal section; belongs to the NnrE/AIBP family.</text>
</comment>
<dbReference type="InterPro" id="IPR030677">
    <property type="entry name" value="Nnr"/>
</dbReference>
<evidence type="ECO:0000256" key="3">
    <source>
        <dbReference type="ARBA" id="ARBA00006001"/>
    </source>
</evidence>
<name>A0A0W0R0Q4_9GAMM</name>
<feature type="binding site" evidence="18">
    <location>
        <begin position="60"/>
        <end position="64"/>
    </location>
    <ligand>
        <name>(6S)-NADPHX</name>
        <dbReference type="ChEBI" id="CHEBI:64076"/>
    </ligand>
</feature>
<comment type="catalytic activity">
    <reaction evidence="2 18 19">
        <text>(6R)-NADPHX = (6S)-NADPHX</text>
        <dbReference type="Rhea" id="RHEA:32227"/>
        <dbReference type="ChEBI" id="CHEBI:64076"/>
        <dbReference type="ChEBI" id="CHEBI:64077"/>
        <dbReference type="EC" id="5.1.99.6"/>
    </reaction>
</comment>
<dbReference type="GO" id="GO:0110051">
    <property type="term" value="P:metabolite repair"/>
    <property type="evidence" value="ECO:0007669"/>
    <property type="project" value="TreeGrafter"/>
</dbReference>
<keyword evidence="8 17" id="KW-0521">NADP</keyword>
<comment type="cofactor">
    <cofactor evidence="17">
        <name>Mg(2+)</name>
        <dbReference type="ChEBI" id="CHEBI:18420"/>
    </cofactor>
</comment>
<comment type="caution">
    <text evidence="17">Lacks conserved residue(s) required for the propagation of feature annotation.</text>
</comment>
<feature type="binding site" evidence="17">
    <location>
        <position position="362"/>
    </location>
    <ligand>
        <name>(6S)-NADPHX</name>
        <dbReference type="ChEBI" id="CHEBI:64076"/>
    </ligand>
</feature>
<evidence type="ECO:0000256" key="16">
    <source>
        <dbReference type="ARBA" id="ARBA00049209"/>
    </source>
</evidence>
<comment type="function">
    <text evidence="18">Catalyzes the epimerization of the S- and R-forms of NAD(P)HX, a damaged form of NAD(P)H that is a result of enzymatic or heat-dependent hydration. This is a prerequisite for the S-specific NAD(P)H-hydrate dehydratase to allow the repair of both epimers of NAD(P)HX.</text>
</comment>
<evidence type="ECO:0000256" key="4">
    <source>
        <dbReference type="ARBA" id="ARBA00009524"/>
    </source>
</evidence>
<feature type="binding site" evidence="18">
    <location>
        <position position="124"/>
    </location>
    <ligand>
        <name>K(+)</name>
        <dbReference type="ChEBI" id="CHEBI:29103"/>
    </ligand>
</feature>
<feature type="binding site" evidence="17">
    <location>
        <begin position="399"/>
        <end position="403"/>
    </location>
    <ligand>
        <name>AMP</name>
        <dbReference type="ChEBI" id="CHEBI:456215"/>
    </ligand>
</feature>
<comment type="similarity">
    <text evidence="18">Belongs to the NnrE/AIBP family.</text>
</comment>